<sequence length="29" mass="3015">MYLPKATSAFHTPWALVVAMAAPEPSAGV</sequence>
<dbReference type="EMBL" id="CAEZXR010000218">
    <property type="protein sequence ID" value="CAB4717370.1"/>
    <property type="molecule type" value="Genomic_DNA"/>
</dbReference>
<organism evidence="1">
    <name type="scientific">freshwater metagenome</name>
    <dbReference type="NCBI Taxonomy" id="449393"/>
    <lineage>
        <taxon>unclassified sequences</taxon>
        <taxon>metagenomes</taxon>
        <taxon>ecological metagenomes</taxon>
    </lineage>
</organism>
<accession>A0A6J6R0I9</accession>
<reference evidence="1" key="1">
    <citation type="submission" date="2020-05" db="EMBL/GenBank/DDBJ databases">
        <authorList>
            <person name="Chiriac C."/>
            <person name="Salcher M."/>
            <person name="Ghai R."/>
            <person name="Kavagutti S V."/>
        </authorList>
    </citation>
    <scope>NUCLEOTIDE SEQUENCE</scope>
</reference>
<name>A0A6J6R0I9_9ZZZZ</name>
<proteinExistence type="predicted"/>
<gene>
    <name evidence="1" type="ORF">UFOPK2579_01768</name>
</gene>
<dbReference type="AlphaFoldDB" id="A0A6J6R0I9"/>
<protein>
    <submittedName>
        <fullName evidence="1">Unannotated protein</fullName>
    </submittedName>
</protein>
<evidence type="ECO:0000313" key="1">
    <source>
        <dbReference type="EMBL" id="CAB4717370.1"/>
    </source>
</evidence>